<dbReference type="RefSeq" id="WP_070743973.1">
    <property type="nucleotide sequence ID" value="NZ_MDZA01000210.1"/>
</dbReference>
<protein>
    <recommendedName>
        <fullName evidence="3">MobA/VirD2-like nuclease domain-containing protein</fullName>
    </recommendedName>
</protein>
<accession>A0A1G1TGK8</accession>
<feature type="region of interest" description="Disordered" evidence="2">
    <location>
        <begin position="561"/>
        <end position="600"/>
    </location>
</feature>
<evidence type="ECO:0000313" key="5">
    <source>
        <dbReference type="Proteomes" id="UP000177506"/>
    </source>
</evidence>
<evidence type="ECO:0000259" key="3">
    <source>
        <dbReference type="Pfam" id="PF03432"/>
    </source>
</evidence>
<dbReference type="AlphaFoldDB" id="A0A1G1TGK8"/>
<evidence type="ECO:0000313" key="4">
    <source>
        <dbReference type="EMBL" id="OGX90015.1"/>
    </source>
</evidence>
<sequence length="600" mass="66172">MISRTTIGRSFAGLVRYQFEGRKDLPRDKQAEVLAAVGVRADSAAHMSTDFNRGRQLNPNLGQAVWHTSLSFNPDDAAKLDSAKMLAIAEGYVQKMGLDKTQYAIIRHHDQPDNQHLHILANRVGNDGKTVNDGQNFYRSKVALTELIQEHGLTPPKGLRPEKQHPAQLHGVDLTRHELKEALRAVLTTTTDGKDMRQQLSQQAITFRLFRTKEGTPTGISFSKDGQTLKGSEISREYSLAGIVKQLEANQATRQAEVARQETNQRAAEQARQQAALDAAAQERRQVAAQLAAQRQEAERQAAKVPELPAVERKWQGDYQKYAADLAQQNAPVQARNKVIDSYSAYLQQQPNEEGIAAVVQAMKGDPRTAALKAELDRQVVARATHAKQWADSYGQQAALEKQAKGGIFGKNAASREAEEKLKFLTEKDRPLPGLLEPALLAFARAAKAADRPSPPVGFDARAYYQPEQAGLSLTEYAAKREAERQLVVRVQEPVGDSQAAGRADALQRSLTSKGATVSVSDTVDAQGNRVIELAVQYSVQQPRHELEDISVTLDWAAERKGYELKESDTDRAQRRASGQRDAQQQQSQTPGKSLDYGGR</sequence>
<proteinExistence type="predicted"/>
<reference evidence="4 5" key="1">
    <citation type="submission" date="2016-08" db="EMBL/GenBank/DDBJ databases">
        <title>Hymenobacter coccineus sp. nov., Hymenobacter lapidarius sp. nov. and Hymenobacter glacialis sp. nov., isolated from Antarctic soil.</title>
        <authorList>
            <person name="Sedlacek I."/>
            <person name="Kralova S."/>
            <person name="Kyrova K."/>
            <person name="Maslanova I."/>
            <person name="Stankova E."/>
            <person name="Vrbovska V."/>
            <person name="Nemec M."/>
            <person name="Bartak M."/>
            <person name="Svec P."/>
            <person name="Busse H.-J."/>
            <person name="Pantucek R."/>
        </authorList>
    </citation>
    <scope>NUCLEOTIDE SEQUENCE [LARGE SCALE GENOMIC DNA]</scope>
    <source>
        <strain evidence="4 5">CCM 8649</strain>
    </source>
</reference>
<keyword evidence="1" id="KW-0175">Coiled coil</keyword>
<dbReference type="Pfam" id="PF03432">
    <property type="entry name" value="Relaxase"/>
    <property type="match status" value="1"/>
</dbReference>
<comment type="caution">
    <text evidence="4">The sequence shown here is derived from an EMBL/GenBank/DDBJ whole genome shotgun (WGS) entry which is preliminary data.</text>
</comment>
<dbReference type="Proteomes" id="UP000177506">
    <property type="component" value="Unassembled WGS sequence"/>
</dbReference>
<feature type="domain" description="MobA/VirD2-like nuclease" evidence="3">
    <location>
        <begin position="27"/>
        <end position="153"/>
    </location>
</feature>
<evidence type="ECO:0000256" key="1">
    <source>
        <dbReference type="SAM" id="Coils"/>
    </source>
</evidence>
<dbReference type="InterPro" id="IPR005094">
    <property type="entry name" value="Endonuclease_MobA/VirD2"/>
</dbReference>
<organism evidence="4 5">
    <name type="scientific">Hymenobacter coccineus</name>
    <dbReference type="NCBI Taxonomy" id="1908235"/>
    <lineage>
        <taxon>Bacteria</taxon>
        <taxon>Pseudomonadati</taxon>
        <taxon>Bacteroidota</taxon>
        <taxon>Cytophagia</taxon>
        <taxon>Cytophagales</taxon>
        <taxon>Hymenobacteraceae</taxon>
        <taxon>Hymenobacter</taxon>
    </lineage>
</organism>
<dbReference type="OrthoDB" id="915634at2"/>
<gene>
    <name evidence="4" type="ORF">BEN49_07735</name>
</gene>
<feature type="coiled-coil region" evidence="1">
    <location>
        <begin position="244"/>
        <end position="301"/>
    </location>
</feature>
<evidence type="ECO:0000256" key="2">
    <source>
        <dbReference type="SAM" id="MobiDB-lite"/>
    </source>
</evidence>
<dbReference type="EMBL" id="MDZA01000210">
    <property type="protein sequence ID" value="OGX90015.1"/>
    <property type="molecule type" value="Genomic_DNA"/>
</dbReference>
<feature type="compositionally biased region" description="Basic and acidic residues" evidence="2">
    <location>
        <begin position="561"/>
        <end position="574"/>
    </location>
</feature>
<name>A0A1G1TGK8_9BACT</name>
<keyword evidence="5" id="KW-1185">Reference proteome</keyword>
<feature type="compositionally biased region" description="Low complexity" evidence="2">
    <location>
        <begin position="576"/>
        <end position="589"/>
    </location>
</feature>